<proteinExistence type="predicted"/>
<evidence type="ECO:0000313" key="1">
    <source>
        <dbReference type="EMBL" id="GFN93798.1"/>
    </source>
</evidence>
<gene>
    <name evidence="1" type="ORF">PoB_002030400</name>
</gene>
<name>A0AAV3ZHD7_9GAST</name>
<comment type="caution">
    <text evidence="1">The sequence shown here is derived from an EMBL/GenBank/DDBJ whole genome shotgun (WGS) entry which is preliminary data.</text>
</comment>
<dbReference type="EMBL" id="BLXT01002372">
    <property type="protein sequence ID" value="GFN93798.1"/>
    <property type="molecule type" value="Genomic_DNA"/>
</dbReference>
<evidence type="ECO:0000313" key="2">
    <source>
        <dbReference type="Proteomes" id="UP000735302"/>
    </source>
</evidence>
<organism evidence="1 2">
    <name type="scientific">Plakobranchus ocellatus</name>
    <dbReference type="NCBI Taxonomy" id="259542"/>
    <lineage>
        <taxon>Eukaryota</taxon>
        <taxon>Metazoa</taxon>
        <taxon>Spiralia</taxon>
        <taxon>Lophotrochozoa</taxon>
        <taxon>Mollusca</taxon>
        <taxon>Gastropoda</taxon>
        <taxon>Heterobranchia</taxon>
        <taxon>Euthyneura</taxon>
        <taxon>Panpulmonata</taxon>
        <taxon>Sacoglossa</taxon>
        <taxon>Placobranchoidea</taxon>
        <taxon>Plakobranchidae</taxon>
        <taxon>Plakobranchus</taxon>
    </lineage>
</organism>
<accession>A0AAV3ZHD7</accession>
<protein>
    <submittedName>
        <fullName evidence="1">Uncharacterized protein</fullName>
    </submittedName>
</protein>
<sequence length="119" mass="13445">MTTTFITISTHITTTSITTTTTTAKTIATTIPTTTDIITTFTTTMPTISVTTITTTNYHPYHHRHTFFQIGTNEDNNLRDKQGSKMTDPKEMNRQYRILKPRPMIGIPGLQVLHNFINS</sequence>
<dbReference type="Proteomes" id="UP000735302">
    <property type="component" value="Unassembled WGS sequence"/>
</dbReference>
<dbReference type="AlphaFoldDB" id="A0AAV3ZHD7"/>
<keyword evidence="2" id="KW-1185">Reference proteome</keyword>
<reference evidence="1 2" key="1">
    <citation type="journal article" date="2021" name="Elife">
        <title>Chloroplast acquisition without the gene transfer in kleptoplastic sea slugs, Plakobranchus ocellatus.</title>
        <authorList>
            <person name="Maeda T."/>
            <person name="Takahashi S."/>
            <person name="Yoshida T."/>
            <person name="Shimamura S."/>
            <person name="Takaki Y."/>
            <person name="Nagai Y."/>
            <person name="Toyoda A."/>
            <person name="Suzuki Y."/>
            <person name="Arimoto A."/>
            <person name="Ishii H."/>
            <person name="Satoh N."/>
            <person name="Nishiyama T."/>
            <person name="Hasebe M."/>
            <person name="Maruyama T."/>
            <person name="Minagawa J."/>
            <person name="Obokata J."/>
            <person name="Shigenobu S."/>
        </authorList>
    </citation>
    <scope>NUCLEOTIDE SEQUENCE [LARGE SCALE GENOMIC DNA]</scope>
</reference>